<dbReference type="STRING" id="1150625.Q75_16985"/>
<evidence type="ECO:0000256" key="1">
    <source>
        <dbReference type="ARBA" id="ARBA00023224"/>
    </source>
</evidence>
<evidence type="ECO:0000259" key="4">
    <source>
        <dbReference type="PROSITE" id="PS50111"/>
    </source>
</evidence>
<feature type="transmembrane region" description="Helical" evidence="3">
    <location>
        <begin position="46"/>
        <end position="65"/>
    </location>
</feature>
<dbReference type="GO" id="GO:0016020">
    <property type="term" value="C:membrane"/>
    <property type="evidence" value="ECO:0007669"/>
    <property type="project" value="InterPro"/>
</dbReference>
<dbReference type="PATRIC" id="fig|1150625.3.peg.3567"/>
<evidence type="ECO:0000256" key="3">
    <source>
        <dbReference type="SAM" id="Phobius"/>
    </source>
</evidence>
<dbReference type="PANTHER" id="PTHR32089:SF112">
    <property type="entry name" value="LYSOZYME-LIKE PROTEIN-RELATED"/>
    <property type="match status" value="1"/>
</dbReference>
<name>A0A147K3X9_9BACI</name>
<dbReference type="Pfam" id="PF00015">
    <property type="entry name" value="MCPsignal"/>
    <property type="match status" value="1"/>
</dbReference>
<organism evidence="5 6">
    <name type="scientific">Bacillus coahuilensis p1.1.43</name>
    <dbReference type="NCBI Taxonomy" id="1150625"/>
    <lineage>
        <taxon>Bacteria</taxon>
        <taxon>Bacillati</taxon>
        <taxon>Bacillota</taxon>
        <taxon>Bacilli</taxon>
        <taxon>Bacillales</taxon>
        <taxon>Bacillaceae</taxon>
        <taxon>Bacillus</taxon>
    </lineage>
</organism>
<dbReference type="Gene3D" id="1.10.287.950">
    <property type="entry name" value="Methyl-accepting chemotaxis protein"/>
    <property type="match status" value="1"/>
</dbReference>
<feature type="transmembrane region" description="Helical" evidence="3">
    <location>
        <begin position="72"/>
        <end position="89"/>
    </location>
</feature>
<evidence type="ECO:0000256" key="2">
    <source>
        <dbReference type="PROSITE-ProRule" id="PRU00284"/>
    </source>
</evidence>
<keyword evidence="6" id="KW-1185">Reference proteome</keyword>
<gene>
    <name evidence="5" type="ORF">Q75_16985</name>
</gene>
<dbReference type="EMBL" id="LDYG01000057">
    <property type="protein sequence ID" value="KUP04010.1"/>
    <property type="molecule type" value="Genomic_DNA"/>
</dbReference>
<feature type="transmembrane region" description="Helical" evidence="3">
    <location>
        <begin position="121"/>
        <end position="139"/>
    </location>
</feature>
<dbReference type="CDD" id="cd11386">
    <property type="entry name" value="MCP_signal"/>
    <property type="match status" value="1"/>
</dbReference>
<comment type="caution">
    <text evidence="5">The sequence shown here is derived from an EMBL/GenBank/DDBJ whole genome shotgun (WGS) entry which is preliminary data.</text>
</comment>
<dbReference type="InterPro" id="IPR004089">
    <property type="entry name" value="MCPsignal_dom"/>
</dbReference>
<keyword evidence="3" id="KW-0812">Transmembrane</keyword>
<dbReference type="PROSITE" id="PS50111">
    <property type="entry name" value="CHEMOTAXIS_TRANSDUC_2"/>
    <property type="match status" value="1"/>
</dbReference>
<feature type="transmembrane region" description="Helical" evidence="3">
    <location>
        <begin position="151"/>
        <end position="170"/>
    </location>
</feature>
<feature type="domain" description="Methyl-accepting transducer" evidence="4">
    <location>
        <begin position="214"/>
        <end position="485"/>
    </location>
</feature>
<dbReference type="GO" id="GO:0007165">
    <property type="term" value="P:signal transduction"/>
    <property type="evidence" value="ECO:0007669"/>
    <property type="project" value="UniProtKB-KW"/>
</dbReference>
<evidence type="ECO:0000313" key="5">
    <source>
        <dbReference type="EMBL" id="KUP04010.1"/>
    </source>
</evidence>
<feature type="transmembrane region" description="Helical" evidence="3">
    <location>
        <begin position="20"/>
        <end position="40"/>
    </location>
</feature>
<dbReference type="OrthoDB" id="2943317at2"/>
<sequence length="498" mass="56035">MQPSYLESNEQNVSKILYRIFLVAAFLMLGNNVLQFALYGLPELRVINVLYYSLFALFFIPVLFYRFSQNLSYFKSVSIITLLLFAFILHTDSWVNVPFVWLIPIGIGALYTDYSLIKRTFFLSIPLLVLAQFMHLWFADTMVIESSMYRSVITSVYYGLQFVFIGFLFVNSTKRSNEMLHQSIALTDEVKHILGTVESASSELGNNVYQLNHNISDSTLSIQQVDTSIQHIHLDSQEFMTTVEKTDEYVERMIQLLKQTATKAQDIQIYTDRVVAVADESKQSLTDSIVKIKEVKQSSSTSKQTVLNLDEKVNKIHQVLASIYQIAEQTNLLALNAAIEAARAGEHGKGFAVVADEVRKLAEQSSQASTVIQDLLKEVVESKDDVLETLDTTDQIIDRNVASIGFTTERFEELVGLQQEMNTLLNAVSSSIHILAEESGQITTAMTVLKDKHQNNDHSITEIASAIEQVSATFQEIAATIEDISKKAVHLNQLQQGK</sequence>
<dbReference type="Proteomes" id="UP000074108">
    <property type="component" value="Unassembled WGS sequence"/>
</dbReference>
<keyword evidence="3" id="KW-0472">Membrane</keyword>
<keyword evidence="3" id="KW-1133">Transmembrane helix</keyword>
<dbReference type="AlphaFoldDB" id="A0A147K3X9"/>
<dbReference type="SUPFAM" id="SSF58104">
    <property type="entry name" value="Methyl-accepting chemotaxis protein (MCP) signaling domain"/>
    <property type="match status" value="1"/>
</dbReference>
<dbReference type="SMART" id="SM00283">
    <property type="entry name" value="MA"/>
    <property type="match status" value="1"/>
</dbReference>
<feature type="transmembrane region" description="Helical" evidence="3">
    <location>
        <begin position="95"/>
        <end position="114"/>
    </location>
</feature>
<protein>
    <recommendedName>
        <fullName evidence="4">Methyl-accepting transducer domain-containing protein</fullName>
    </recommendedName>
</protein>
<reference evidence="5 6" key="1">
    <citation type="journal article" date="2016" name="Front. Microbiol.">
        <title>Microevolution Analysis of Bacillus coahuilensis Unveils Differences in Phosphorus Acquisition Strategies and Their Regulation.</title>
        <authorList>
            <person name="Gomez-Lunar Z."/>
            <person name="Hernandez-Gonzalez I."/>
            <person name="Rodriguez-Torres M.D."/>
            <person name="Souza V."/>
            <person name="Olmedo-Alvarez G."/>
        </authorList>
    </citation>
    <scope>NUCLEOTIDE SEQUENCE [LARGE SCALE GENOMIC DNA]</scope>
    <source>
        <strain evidence="6">p1.1.43</strain>
    </source>
</reference>
<keyword evidence="1 2" id="KW-0807">Transducer</keyword>
<evidence type="ECO:0000313" key="6">
    <source>
        <dbReference type="Proteomes" id="UP000074108"/>
    </source>
</evidence>
<proteinExistence type="predicted"/>
<accession>A0A147K3X9</accession>
<dbReference type="PANTHER" id="PTHR32089">
    <property type="entry name" value="METHYL-ACCEPTING CHEMOTAXIS PROTEIN MCPB"/>
    <property type="match status" value="1"/>
</dbReference>